<dbReference type="OrthoDB" id="5409353at2759"/>
<evidence type="ECO:0000313" key="6">
    <source>
        <dbReference type="Proteomes" id="UP000184073"/>
    </source>
</evidence>
<dbReference type="GeneID" id="63724191"/>
<dbReference type="RefSeq" id="XP_040667890.1">
    <property type="nucleotide sequence ID" value="XM_040808680.1"/>
</dbReference>
<feature type="signal peptide" evidence="3">
    <location>
        <begin position="1"/>
        <end position="19"/>
    </location>
</feature>
<evidence type="ECO:0000313" key="5">
    <source>
        <dbReference type="EMBL" id="OJJ02128.1"/>
    </source>
</evidence>
<feature type="region of interest" description="Disordered" evidence="1">
    <location>
        <begin position="226"/>
        <end position="267"/>
    </location>
</feature>
<accession>A0A1L9PKS2</accession>
<dbReference type="AlphaFoldDB" id="A0A1L9PKS2"/>
<name>A0A1L9PKS2_ASPVE</name>
<dbReference type="EMBL" id="KV878129">
    <property type="protein sequence ID" value="OJJ02128.1"/>
    <property type="molecule type" value="Genomic_DNA"/>
</dbReference>
<feature type="compositionally biased region" description="Basic and acidic residues" evidence="1">
    <location>
        <begin position="237"/>
        <end position="250"/>
    </location>
</feature>
<dbReference type="PANTHER" id="PTHR40622">
    <property type="match status" value="1"/>
</dbReference>
<keyword evidence="2" id="KW-1133">Transmembrane helix</keyword>
<dbReference type="VEuPathDB" id="FungiDB:ASPVEDRAFT_168374"/>
<dbReference type="PANTHER" id="PTHR40622:SF2">
    <property type="match status" value="1"/>
</dbReference>
<feature type="domain" description="DUF7728" evidence="4">
    <location>
        <begin position="49"/>
        <end position="177"/>
    </location>
</feature>
<sequence length="362" mass="39439">MTLRSFLLGGALALTSANAMLVVPDVDADAVAIPDDVARLHPIQAQAAQQQKVDLGCAECPFAIKSGDETALSLKFTIDDGLLLANDHQIFPPAPPSPIAAVQRHVQDGEESEPIPLGYAVEMMPLPSPPEEPFDMVEVRFTVLDLDGYPVPLDTVAITLIHDAEGTLYMAGTEIEETADHESWRKCSGKPKCLRRFLVHRIHSMFAAAKERLTGMFKGQGCSDAGALPPPPFPPHHHGDFDRLSPAEGHRGHHGPHGPHPPPHFNHNFHKTWERTLHRVMRFIVVPAILGVLAGLAASVLGMLVGQLAVFMWQRYRRNDRKESAEEGSVTEKQGLMSESTNDLPPAYTDDEVAAEQTAGKA</sequence>
<feature type="transmembrane region" description="Helical" evidence="2">
    <location>
        <begin position="284"/>
        <end position="313"/>
    </location>
</feature>
<gene>
    <name evidence="5" type="ORF">ASPVEDRAFT_168374</name>
</gene>
<evidence type="ECO:0000256" key="3">
    <source>
        <dbReference type="SAM" id="SignalP"/>
    </source>
</evidence>
<dbReference type="InterPro" id="IPR056145">
    <property type="entry name" value="DUF7728"/>
</dbReference>
<evidence type="ECO:0000256" key="1">
    <source>
        <dbReference type="SAM" id="MobiDB-lite"/>
    </source>
</evidence>
<reference evidence="6" key="1">
    <citation type="journal article" date="2017" name="Genome Biol.">
        <title>Comparative genomics reveals high biological diversity and specific adaptations in the industrially and medically important fungal genus Aspergillus.</title>
        <authorList>
            <person name="de Vries R.P."/>
            <person name="Riley R."/>
            <person name="Wiebenga A."/>
            <person name="Aguilar-Osorio G."/>
            <person name="Amillis S."/>
            <person name="Uchima C.A."/>
            <person name="Anderluh G."/>
            <person name="Asadollahi M."/>
            <person name="Askin M."/>
            <person name="Barry K."/>
            <person name="Battaglia E."/>
            <person name="Bayram O."/>
            <person name="Benocci T."/>
            <person name="Braus-Stromeyer S.A."/>
            <person name="Caldana C."/>
            <person name="Canovas D."/>
            <person name="Cerqueira G.C."/>
            <person name="Chen F."/>
            <person name="Chen W."/>
            <person name="Choi C."/>
            <person name="Clum A."/>
            <person name="Dos Santos R.A."/>
            <person name="Damasio A.R."/>
            <person name="Diallinas G."/>
            <person name="Emri T."/>
            <person name="Fekete E."/>
            <person name="Flipphi M."/>
            <person name="Freyberg S."/>
            <person name="Gallo A."/>
            <person name="Gournas C."/>
            <person name="Habgood R."/>
            <person name="Hainaut M."/>
            <person name="Harispe M.L."/>
            <person name="Henrissat B."/>
            <person name="Hilden K.S."/>
            <person name="Hope R."/>
            <person name="Hossain A."/>
            <person name="Karabika E."/>
            <person name="Karaffa L."/>
            <person name="Karanyi Z."/>
            <person name="Krasevec N."/>
            <person name="Kuo A."/>
            <person name="Kusch H."/>
            <person name="LaButti K."/>
            <person name="Lagendijk E.L."/>
            <person name="Lapidus A."/>
            <person name="Levasseur A."/>
            <person name="Lindquist E."/>
            <person name="Lipzen A."/>
            <person name="Logrieco A.F."/>
            <person name="MacCabe A."/>
            <person name="Maekelae M.R."/>
            <person name="Malavazi I."/>
            <person name="Melin P."/>
            <person name="Meyer V."/>
            <person name="Mielnichuk N."/>
            <person name="Miskei M."/>
            <person name="Molnar A.P."/>
            <person name="Mule G."/>
            <person name="Ngan C.Y."/>
            <person name="Orejas M."/>
            <person name="Orosz E."/>
            <person name="Ouedraogo J.P."/>
            <person name="Overkamp K.M."/>
            <person name="Park H.-S."/>
            <person name="Perrone G."/>
            <person name="Piumi F."/>
            <person name="Punt P.J."/>
            <person name="Ram A.F."/>
            <person name="Ramon A."/>
            <person name="Rauscher S."/>
            <person name="Record E."/>
            <person name="Riano-Pachon D.M."/>
            <person name="Robert V."/>
            <person name="Roehrig J."/>
            <person name="Ruller R."/>
            <person name="Salamov A."/>
            <person name="Salih N.S."/>
            <person name="Samson R.A."/>
            <person name="Sandor E."/>
            <person name="Sanguinetti M."/>
            <person name="Schuetze T."/>
            <person name="Sepcic K."/>
            <person name="Shelest E."/>
            <person name="Sherlock G."/>
            <person name="Sophianopoulou V."/>
            <person name="Squina F.M."/>
            <person name="Sun H."/>
            <person name="Susca A."/>
            <person name="Todd R.B."/>
            <person name="Tsang A."/>
            <person name="Unkles S.E."/>
            <person name="van de Wiele N."/>
            <person name="van Rossen-Uffink D."/>
            <person name="Oliveira J.V."/>
            <person name="Vesth T.C."/>
            <person name="Visser J."/>
            <person name="Yu J.-H."/>
            <person name="Zhou M."/>
            <person name="Andersen M.R."/>
            <person name="Archer D.B."/>
            <person name="Baker S.E."/>
            <person name="Benoit I."/>
            <person name="Brakhage A.A."/>
            <person name="Braus G.H."/>
            <person name="Fischer R."/>
            <person name="Frisvad J.C."/>
            <person name="Goldman G.H."/>
            <person name="Houbraken J."/>
            <person name="Oakley B."/>
            <person name="Pocsi I."/>
            <person name="Scazzocchio C."/>
            <person name="Seiboth B."/>
            <person name="vanKuyk P.A."/>
            <person name="Wortman J."/>
            <person name="Dyer P.S."/>
            <person name="Grigoriev I.V."/>
        </authorList>
    </citation>
    <scope>NUCLEOTIDE SEQUENCE [LARGE SCALE GENOMIC DNA]</scope>
    <source>
        <strain evidence="6">CBS 583.65</strain>
    </source>
</reference>
<feature type="chain" id="PRO_5012769932" description="DUF7728 domain-containing protein" evidence="3">
    <location>
        <begin position="20"/>
        <end position="362"/>
    </location>
</feature>
<evidence type="ECO:0000256" key="2">
    <source>
        <dbReference type="SAM" id="Phobius"/>
    </source>
</evidence>
<protein>
    <recommendedName>
        <fullName evidence="4">DUF7728 domain-containing protein</fullName>
    </recommendedName>
</protein>
<evidence type="ECO:0000259" key="4">
    <source>
        <dbReference type="Pfam" id="PF24854"/>
    </source>
</evidence>
<keyword evidence="2" id="KW-0812">Transmembrane</keyword>
<keyword evidence="6" id="KW-1185">Reference proteome</keyword>
<organism evidence="5 6">
    <name type="scientific">Aspergillus versicolor CBS 583.65</name>
    <dbReference type="NCBI Taxonomy" id="1036611"/>
    <lineage>
        <taxon>Eukaryota</taxon>
        <taxon>Fungi</taxon>
        <taxon>Dikarya</taxon>
        <taxon>Ascomycota</taxon>
        <taxon>Pezizomycotina</taxon>
        <taxon>Eurotiomycetes</taxon>
        <taxon>Eurotiomycetidae</taxon>
        <taxon>Eurotiales</taxon>
        <taxon>Aspergillaceae</taxon>
        <taxon>Aspergillus</taxon>
        <taxon>Aspergillus subgen. Nidulantes</taxon>
    </lineage>
</organism>
<dbReference type="Pfam" id="PF24854">
    <property type="entry name" value="DUF7728"/>
    <property type="match status" value="1"/>
</dbReference>
<keyword evidence="2" id="KW-0472">Membrane</keyword>
<keyword evidence="3" id="KW-0732">Signal</keyword>
<dbReference type="Proteomes" id="UP000184073">
    <property type="component" value="Unassembled WGS sequence"/>
</dbReference>
<feature type="region of interest" description="Disordered" evidence="1">
    <location>
        <begin position="320"/>
        <end position="362"/>
    </location>
</feature>
<proteinExistence type="predicted"/>